<sequence length="109" mass="11396">MGNIGVTTFPTDYSIDIAVLAAKAEEAGFDSLWVAEHPVLPVGAETPWPGPGGVIPKKYADVADPFVALGRASAVTDKLFLGTGICLVPERNPLLLAKEVATLDMYAKG</sequence>
<dbReference type="AlphaFoldDB" id="A0A382X162"/>
<evidence type="ECO:0000313" key="2">
    <source>
        <dbReference type="EMBL" id="SVD64128.1"/>
    </source>
</evidence>
<feature type="non-terminal residue" evidence="2">
    <location>
        <position position="109"/>
    </location>
</feature>
<dbReference type="Pfam" id="PF00296">
    <property type="entry name" value="Bac_luciferase"/>
    <property type="match status" value="1"/>
</dbReference>
<dbReference type="PANTHER" id="PTHR30011">
    <property type="entry name" value="ALKANESULFONATE MONOOXYGENASE-RELATED"/>
    <property type="match status" value="1"/>
</dbReference>
<proteinExistence type="predicted"/>
<dbReference type="InterPro" id="IPR011251">
    <property type="entry name" value="Luciferase-like_dom"/>
</dbReference>
<dbReference type="EMBL" id="UINC01163687">
    <property type="protein sequence ID" value="SVD64128.1"/>
    <property type="molecule type" value="Genomic_DNA"/>
</dbReference>
<organism evidence="2">
    <name type="scientific">marine metagenome</name>
    <dbReference type="NCBI Taxonomy" id="408172"/>
    <lineage>
        <taxon>unclassified sequences</taxon>
        <taxon>metagenomes</taxon>
        <taxon>ecological metagenomes</taxon>
    </lineage>
</organism>
<reference evidence="2" key="1">
    <citation type="submission" date="2018-05" db="EMBL/GenBank/DDBJ databases">
        <authorList>
            <person name="Lanie J.A."/>
            <person name="Ng W.-L."/>
            <person name="Kazmierczak K.M."/>
            <person name="Andrzejewski T.M."/>
            <person name="Davidsen T.M."/>
            <person name="Wayne K.J."/>
            <person name="Tettelin H."/>
            <person name="Glass J.I."/>
            <person name="Rusch D."/>
            <person name="Podicherti R."/>
            <person name="Tsui H.-C.T."/>
            <person name="Winkler M.E."/>
        </authorList>
    </citation>
    <scope>NUCLEOTIDE SEQUENCE</scope>
</reference>
<dbReference type="Gene3D" id="3.20.20.30">
    <property type="entry name" value="Luciferase-like domain"/>
    <property type="match status" value="1"/>
</dbReference>
<gene>
    <name evidence="2" type="ORF">METZ01_LOCUS416982</name>
</gene>
<protein>
    <recommendedName>
        <fullName evidence="1">Luciferase-like domain-containing protein</fullName>
    </recommendedName>
</protein>
<dbReference type="InterPro" id="IPR051260">
    <property type="entry name" value="Diverse_substr_monoxygenases"/>
</dbReference>
<dbReference type="GO" id="GO:0016705">
    <property type="term" value="F:oxidoreductase activity, acting on paired donors, with incorporation or reduction of molecular oxygen"/>
    <property type="evidence" value="ECO:0007669"/>
    <property type="project" value="InterPro"/>
</dbReference>
<accession>A0A382X162</accession>
<evidence type="ECO:0000259" key="1">
    <source>
        <dbReference type="Pfam" id="PF00296"/>
    </source>
</evidence>
<dbReference type="PANTHER" id="PTHR30011:SF32">
    <property type="entry name" value="CONSERVED PROTEIN"/>
    <property type="match status" value="1"/>
</dbReference>
<dbReference type="InterPro" id="IPR036661">
    <property type="entry name" value="Luciferase-like_sf"/>
</dbReference>
<name>A0A382X162_9ZZZZ</name>
<dbReference type="SUPFAM" id="SSF51679">
    <property type="entry name" value="Bacterial luciferase-like"/>
    <property type="match status" value="1"/>
</dbReference>
<feature type="domain" description="Luciferase-like" evidence="1">
    <location>
        <begin position="18"/>
        <end position="109"/>
    </location>
</feature>